<dbReference type="SUPFAM" id="SSF54980">
    <property type="entry name" value="EF-G C-terminal domain-like"/>
    <property type="match status" value="2"/>
</dbReference>
<dbReference type="NCBIfam" id="TIGR00231">
    <property type="entry name" value="small_GTP"/>
    <property type="match status" value="1"/>
</dbReference>
<keyword evidence="8" id="KW-0963">Cytoplasm</keyword>
<dbReference type="InterPro" id="IPR020568">
    <property type="entry name" value="Ribosomal_Su5_D2-typ_SF"/>
</dbReference>
<dbReference type="SUPFAM" id="SSF54211">
    <property type="entry name" value="Ribosomal protein S5 domain 2-like"/>
    <property type="match status" value="1"/>
</dbReference>
<dbReference type="NCBIfam" id="NF009381">
    <property type="entry name" value="PRK12740.1-5"/>
    <property type="match status" value="1"/>
</dbReference>
<evidence type="ECO:0000313" key="10">
    <source>
        <dbReference type="EMBL" id="ODS33777.1"/>
    </source>
</evidence>
<dbReference type="GO" id="GO:0003746">
    <property type="term" value="F:translation elongation factor activity"/>
    <property type="evidence" value="ECO:0007669"/>
    <property type="project" value="UniProtKB-UniRule"/>
</dbReference>
<feature type="domain" description="Tr-type G" evidence="9">
    <location>
        <begin position="7"/>
        <end position="284"/>
    </location>
</feature>
<dbReference type="CDD" id="cd16262">
    <property type="entry name" value="EFG_III"/>
    <property type="match status" value="1"/>
</dbReference>
<sequence>MEKEKLINLRNIGITAHIDAGKTTVTERILFYTGKSFKLGEVHEGTAVMDWMEEEQKRGITITAAATTCFWKDFQINIIDTPGHVDFTMEVERSLRVLDGAICVFCGVSGVEAQSETVWRQADKYKVPRICFINKMDRIGSDFIKVANEIKEKLNKNVVPIQLPVGKEKNFKSVIDLVKMKAVIFDSGNDTFGEKFEECDIPDNMLEKAEKYREIMIENIADRVDWFMDKYLNESTIKEENIKKAIREGTLKSDLIPVLCGAAFKNRGIQQLLDAICYYLPSPLDIPPIKGVHPKNDTVIQRKPSINEPFSALAFKIASDKHGDLTFIRVYSGRINSGQRLYNPRINKKELVGRIYSMHADKREQLDSTSTGDIVAIVGFKSTVTGDTVCVEGHPIVLEKIEFPETVISMAIEPKTETEKEKLAFVLSKLSKEDPTFRVHTNGETGQLIVSGMGELHLEVLTNRMLSEYKVNANVGAPRVSYRETVEREVELEEKFIKQTGGRGQYAHVEIKLEPYEGEKTVEFEDKIVGGAISKQYIRSVEKGIIDTAKSGVSGGYPLINMKVTLLDGSMHSVDSSDFAFYNAASIALKKAVEKAKAVLLEPIMLIEITIPENYLGDVLSELNSRRADIIELNTVEDLRLIKGKIPLAETFGYATILRSITQGRGTYTMEPLEYKAVPTSVCSSVA</sequence>
<dbReference type="FunFam" id="3.30.70.240:FF:000001">
    <property type="entry name" value="Elongation factor G"/>
    <property type="match status" value="1"/>
</dbReference>
<feature type="binding site" evidence="8">
    <location>
        <begin position="16"/>
        <end position="23"/>
    </location>
    <ligand>
        <name>GTP</name>
        <dbReference type="ChEBI" id="CHEBI:37565"/>
    </ligand>
</feature>
<keyword evidence="6 8" id="KW-0342">GTP-binding</keyword>
<dbReference type="PROSITE" id="PS00301">
    <property type="entry name" value="G_TR_1"/>
    <property type="match status" value="1"/>
</dbReference>
<evidence type="ECO:0000259" key="9">
    <source>
        <dbReference type="PROSITE" id="PS51722"/>
    </source>
</evidence>
<dbReference type="InterPro" id="IPR005517">
    <property type="entry name" value="Transl_elong_EFG/EF2_IV"/>
</dbReference>
<evidence type="ECO:0000256" key="2">
    <source>
        <dbReference type="ARBA" id="ARBA00017872"/>
    </source>
</evidence>
<dbReference type="FunFam" id="3.30.230.10:FF:000003">
    <property type="entry name" value="Elongation factor G"/>
    <property type="match status" value="1"/>
</dbReference>
<dbReference type="FunFam" id="2.40.30.10:FF:000006">
    <property type="entry name" value="Elongation factor G"/>
    <property type="match status" value="1"/>
</dbReference>
<dbReference type="SUPFAM" id="SSF50447">
    <property type="entry name" value="Translation proteins"/>
    <property type="match status" value="1"/>
</dbReference>
<dbReference type="InterPro" id="IPR000795">
    <property type="entry name" value="T_Tr_GTP-bd_dom"/>
</dbReference>
<proteinExistence type="inferred from homology"/>
<dbReference type="Pfam" id="PF03764">
    <property type="entry name" value="EFG_IV"/>
    <property type="match status" value="1"/>
</dbReference>
<dbReference type="SMART" id="SM00889">
    <property type="entry name" value="EFG_IV"/>
    <property type="match status" value="1"/>
</dbReference>
<dbReference type="InterPro" id="IPR031157">
    <property type="entry name" value="G_TR_CS"/>
</dbReference>
<keyword evidence="3 8" id="KW-0547">Nucleotide-binding</keyword>
<dbReference type="Pfam" id="PF14492">
    <property type="entry name" value="EFG_III"/>
    <property type="match status" value="1"/>
</dbReference>
<evidence type="ECO:0000256" key="7">
    <source>
        <dbReference type="ARBA" id="ARBA00024731"/>
    </source>
</evidence>
<evidence type="ECO:0000256" key="8">
    <source>
        <dbReference type="HAMAP-Rule" id="MF_00054"/>
    </source>
</evidence>
<dbReference type="GO" id="GO:0032790">
    <property type="term" value="P:ribosome disassembly"/>
    <property type="evidence" value="ECO:0007669"/>
    <property type="project" value="TreeGrafter"/>
</dbReference>
<dbReference type="PATRIC" id="fig|1872076.5.peg.1198"/>
<dbReference type="CDD" id="cd04088">
    <property type="entry name" value="EFG_mtEFG_II"/>
    <property type="match status" value="1"/>
</dbReference>
<dbReference type="InterPro" id="IPR027417">
    <property type="entry name" value="P-loop_NTPase"/>
</dbReference>
<dbReference type="PANTHER" id="PTHR43261:SF1">
    <property type="entry name" value="RIBOSOME-RELEASING FACTOR 2, MITOCHONDRIAL"/>
    <property type="match status" value="1"/>
</dbReference>
<dbReference type="InterPro" id="IPR004540">
    <property type="entry name" value="Transl_elong_EFG/EF2"/>
</dbReference>
<dbReference type="Pfam" id="PF22042">
    <property type="entry name" value="EF-G_D2"/>
    <property type="match status" value="1"/>
</dbReference>
<dbReference type="InterPro" id="IPR035647">
    <property type="entry name" value="EFG_III/V"/>
</dbReference>
<evidence type="ECO:0000256" key="5">
    <source>
        <dbReference type="ARBA" id="ARBA00022917"/>
    </source>
</evidence>
<protein>
    <recommendedName>
        <fullName evidence="2 8">Elongation factor G</fullName>
        <shortName evidence="8">EF-G</shortName>
    </recommendedName>
</protein>
<organism evidence="10 11">
    <name type="scientific">Candidatus Scalindua rubra</name>
    <dbReference type="NCBI Taxonomy" id="1872076"/>
    <lineage>
        <taxon>Bacteria</taxon>
        <taxon>Pseudomonadati</taxon>
        <taxon>Planctomycetota</taxon>
        <taxon>Candidatus Brocadiia</taxon>
        <taxon>Candidatus Brocadiales</taxon>
        <taxon>Candidatus Scalinduaceae</taxon>
        <taxon>Candidatus Scalindua</taxon>
    </lineage>
</organism>
<dbReference type="Pfam" id="PF00009">
    <property type="entry name" value="GTP_EFTU"/>
    <property type="match status" value="1"/>
</dbReference>
<keyword evidence="4 8" id="KW-0251">Elongation factor</keyword>
<dbReference type="Gene3D" id="3.30.70.870">
    <property type="entry name" value="Elongation Factor G (Translational Gtpase), domain 3"/>
    <property type="match status" value="1"/>
</dbReference>
<dbReference type="GO" id="GO:0003924">
    <property type="term" value="F:GTPase activity"/>
    <property type="evidence" value="ECO:0007669"/>
    <property type="project" value="InterPro"/>
</dbReference>
<keyword evidence="5 8" id="KW-0648">Protein biosynthesis</keyword>
<evidence type="ECO:0000256" key="3">
    <source>
        <dbReference type="ARBA" id="ARBA00022741"/>
    </source>
</evidence>
<dbReference type="InterPro" id="IPR035649">
    <property type="entry name" value="EFG_V"/>
</dbReference>
<dbReference type="InterPro" id="IPR041095">
    <property type="entry name" value="EFG_II"/>
</dbReference>
<dbReference type="InterPro" id="IPR000640">
    <property type="entry name" value="EFG_V-like"/>
</dbReference>
<evidence type="ECO:0000313" key="11">
    <source>
        <dbReference type="Proteomes" id="UP000094056"/>
    </source>
</evidence>
<dbReference type="GO" id="GO:0005525">
    <property type="term" value="F:GTP binding"/>
    <property type="evidence" value="ECO:0007669"/>
    <property type="project" value="UniProtKB-UniRule"/>
</dbReference>
<feature type="binding site" evidence="8">
    <location>
        <begin position="134"/>
        <end position="137"/>
    </location>
    <ligand>
        <name>GTP</name>
        <dbReference type="ChEBI" id="CHEBI:37565"/>
    </ligand>
</feature>
<dbReference type="CDD" id="cd01886">
    <property type="entry name" value="EF-G"/>
    <property type="match status" value="1"/>
</dbReference>
<gene>
    <name evidence="8" type="primary">fusA</name>
    <name evidence="10" type="ORF">SCARUB_01036</name>
</gene>
<dbReference type="CDD" id="cd01434">
    <property type="entry name" value="EFG_mtEFG1_IV"/>
    <property type="match status" value="1"/>
</dbReference>
<dbReference type="SMART" id="SM00838">
    <property type="entry name" value="EFG_C"/>
    <property type="match status" value="1"/>
</dbReference>
<dbReference type="PRINTS" id="PR00315">
    <property type="entry name" value="ELONGATNFCT"/>
</dbReference>
<dbReference type="InterPro" id="IPR047872">
    <property type="entry name" value="EFG_IV"/>
</dbReference>
<evidence type="ECO:0000256" key="1">
    <source>
        <dbReference type="ARBA" id="ARBA00005870"/>
    </source>
</evidence>
<comment type="similarity">
    <text evidence="1 8">Belongs to the TRAFAC class translation factor GTPase superfamily. Classic translation factor GTPase family. EF-G/EF-2 subfamily.</text>
</comment>
<dbReference type="Gene3D" id="3.30.230.10">
    <property type="match status" value="1"/>
</dbReference>
<dbReference type="NCBIfam" id="TIGR00484">
    <property type="entry name" value="EF-G"/>
    <property type="match status" value="1"/>
</dbReference>
<dbReference type="Gene3D" id="2.40.30.10">
    <property type="entry name" value="Translation factors"/>
    <property type="match status" value="1"/>
</dbReference>
<dbReference type="SUPFAM" id="SSF52540">
    <property type="entry name" value="P-loop containing nucleoside triphosphate hydrolases"/>
    <property type="match status" value="1"/>
</dbReference>
<comment type="caution">
    <text evidence="10">The sequence shown here is derived from an EMBL/GenBank/DDBJ whole genome shotgun (WGS) entry which is preliminary data.</text>
</comment>
<dbReference type="GO" id="GO:0005737">
    <property type="term" value="C:cytoplasm"/>
    <property type="evidence" value="ECO:0007669"/>
    <property type="project" value="UniProtKB-SubCell"/>
</dbReference>
<dbReference type="InterPro" id="IPR009000">
    <property type="entry name" value="Transl_B-barrel_sf"/>
</dbReference>
<dbReference type="HAMAP" id="MF_00054_B">
    <property type="entry name" value="EF_G_EF_2_B"/>
    <property type="match status" value="1"/>
</dbReference>
<dbReference type="InterPro" id="IPR009022">
    <property type="entry name" value="EFG_III"/>
</dbReference>
<dbReference type="PROSITE" id="PS51722">
    <property type="entry name" value="G_TR_2"/>
    <property type="match status" value="1"/>
</dbReference>
<reference evidence="10 11" key="1">
    <citation type="submission" date="2016-07" db="EMBL/GenBank/DDBJ databases">
        <title>Draft genome of Scalindua rubra, obtained from a brine-seawater interface in the Red Sea, sheds light on salt adaptation in anammox bacteria.</title>
        <authorList>
            <person name="Speth D.R."/>
            <person name="Lagkouvardos I."/>
            <person name="Wang Y."/>
            <person name="Qian P.-Y."/>
            <person name="Dutilh B.E."/>
            <person name="Jetten M.S."/>
        </authorList>
    </citation>
    <scope>NUCLEOTIDE SEQUENCE [LARGE SCALE GENOMIC DNA]</scope>
    <source>
        <strain evidence="10">BSI-1</strain>
    </source>
</reference>
<dbReference type="EMBL" id="MAYW01000019">
    <property type="protein sequence ID" value="ODS33777.1"/>
    <property type="molecule type" value="Genomic_DNA"/>
</dbReference>
<dbReference type="InterPro" id="IPR005225">
    <property type="entry name" value="Small_GTP-bd"/>
</dbReference>
<dbReference type="CDD" id="cd03713">
    <property type="entry name" value="EFG_mtEFG_C"/>
    <property type="match status" value="1"/>
</dbReference>
<accession>A0A1E3XDR3</accession>
<dbReference type="FunFam" id="3.30.70.870:FF:000001">
    <property type="entry name" value="Elongation factor G"/>
    <property type="match status" value="1"/>
</dbReference>
<dbReference type="Gene3D" id="3.40.50.300">
    <property type="entry name" value="P-loop containing nucleotide triphosphate hydrolases"/>
    <property type="match status" value="1"/>
</dbReference>
<dbReference type="PANTHER" id="PTHR43261">
    <property type="entry name" value="TRANSLATION ELONGATION FACTOR G-RELATED"/>
    <property type="match status" value="1"/>
</dbReference>
<dbReference type="AlphaFoldDB" id="A0A1E3XDR3"/>
<evidence type="ECO:0000256" key="6">
    <source>
        <dbReference type="ARBA" id="ARBA00023134"/>
    </source>
</evidence>
<name>A0A1E3XDR3_9BACT</name>
<feature type="binding site" evidence="8">
    <location>
        <begin position="80"/>
        <end position="84"/>
    </location>
    <ligand>
        <name>GTP</name>
        <dbReference type="ChEBI" id="CHEBI:37565"/>
    </ligand>
</feature>
<dbReference type="InterPro" id="IPR053905">
    <property type="entry name" value="EF-G-like_DII"/>
</dbReference>
<dbReference type="Proteomes" id="UP000094056">
    <property type="component" value="Unassembled WGS sequence"/>
</dbReference>
<dbReference type="Gene3D" id="3.30.70.240">
    <property type="match status" value="1"/>
</dbReference>
<dbReference type="Pfam" id="PF00679">
    <property type="entry name" value="EFG_C"/>
    <property type="match status" value="1"/>
</dbReference>
<evidence type="ECO:0000256" key="4">
    <source>
        <dbReference type="ARBA" id="ARBA00022768"/>
    </source>
</evidence>
<dbReference type="FunFam" id="3.40.50.300:FF:000029">
    <property type="entry name" value="Elongation factor G"/>
    <property type="match status" value="1"/>
</dbReference>
<comment type="subcellular location">
    <subcellularLocation>
        <location evidence="8">Cytoplasm</location>
    </subcellularLocation>
</comment>
<comment type="function">
    <text evidence="7 8">Catalyzes the GTP-dependent ribosomal translocation step during translation elongation. During this step, the ribosome changes from the pre-translocational (PRE) to the post-translocational (POST) state as the newly formed A-site-bound peptidyl-tRNA and P-site-bound deacylated tRNA move to the P and E sites, respectively. Catalyzes the coordinated movement of the two tRNA molecules, the mRNA and conformational changes in the ribosome.</text>
</comment>
<dbReference type="InterPro" id="IPR014721">
    <property type="entry name" value="Ribsml_uS5_D2-typ_fold_subgr"/>
</dbReference>